<feature type="domain" description="Methyltransferase" evidence="4">
    <location>
        <begin position="52"/>
        <end position="151"/>
    </location>
</feature>
<dbReference type="CDD" id="cd02440">
    <property type="entry name" value="AdoMet_MTases"/>
    <property type="match status" value="1"/>
</dbReference>
<dbReference type="SUPFAM" id="SSF53335">
    <property type="entry name" value="S-adenosyl-L-methionine-dependent methyltransferases"/>
    <property type="match status" value="1"/>
</dbReference>
<evidence type="ECO:0000256" key="3">
    <source>
        <dbReference type="ARBA" id="ARBA00022691"/>
    </source>
</evidence>
<dbReference type="GO" id="GO:0046500">
    <property type="term" value="P:S-adenosylmethionine metabolic process"/>
    <property type="evidence" value="ECO:0007669"/>
    <property type="project" value="TreeGrafter"/>
</dbReference>
<dbReference type="GO" id="GO:0016594">
    <property type="term" value="F:glycine binding"/>
    <property type="evidence" value="ECO:0007669"/>
    <property type="project" value="TreeGrafter"/>
</dbReference>
<gene>
    <name evidence="5" type="ORF">GLW01_13910</name>
</gene>
<dbReference type="GO" id="GO:0032259">
    <property type="term" value="P:methylation"/>
    <property type="evidence" value="ECO:0007669"/>
    <property type="project" value="UniProtKB-KW"/>
</dbReference>
<dbReference type="GO" id="GO:1904047">
    <property type="term" value="F:S-adenosyl-L-methionine binding"/>
    <property type="evidence" value="ECO:0007669"/>
    <property type="project" value="TreeGrafter"/>
</dbReference>
<dbReference type="InterPro" id="IPR041698">
    <property type="entry name" value="Methyltransf_25"/>
</dbReference>
<keyword evidence="1 5" id="KW-0489">Methyltransferase</keyword>
<dbReference type="PROSITE" id="PS51600">
    <property type="entry name" value="SAM_GNMT"/>
    <property type="match status" value="1"/>
</dbReference>
<organism evidence="5 6">
    <name type="scientific">Vreelandella halophila</name>
    <dbReference type="NCBI Taxonomy" id="86177"/>
    <lineage>
        <taxon>Bacteria</taxon>
        <taxon>Pseudomonadati</taxon>
        <taxon>Pseudomonadota</taxon>
        <taxon>Gammaproteobacteria</taxon>
        <taxon>Oceanospirillales</taxon>
        <taxon>Halomonadaceae</taxon>
        <taxon>Vreelandella</taxon>
    </lineage>
</organism>
<dbReference type="GO" id="GO:1901052">
    <property type="term" value="P:sarcosine metabolic process"/>
    <property type="evidence" value="ECO:0007669"/>
    <property type="project" value="TreeGrafter"/>
</dbReference>
<evidence type="ECO:0000313" key="6">
    <source>
        <dbReference type="Proteomes" id="UP000460751"/>
    </source>
</evidence>
<dbReference type="Pfam" id="PF13649">
    <property type="entry name" value="Methyltransf_25"/>
    <property type="match status" value="1"/>
</dbReference>
<keyword evidence="2" id="KW-0808">Transferase</keyword>
<dbReference type="OrthoDB" id="9772751at2"/>
<dbReference type="AlphaFoldDB" id="A0A9X4YF04"/>
<keyword evidence="6" id="KW-1185">Reference proteome</keyword>
<reference evidence="5 6" key="1">
    <citation type="submission" date="2019-11" db="EMBL/GenBank/DDBJ databases">
        <title>Genome sequences of 17 halophilic strains isolated from different environments.</title>
        <authorList>
            <person name="Furrow R.E."/>
        </authorList>
    </citation>
    <scope>NUCLEOTIDE SEQUENCE [LARGE SCALE GENOMIC DNA]</scope>
    <source>
        <strain evidence="5 6">22507_15_FS</strain>
    </source>
</reference>
<dbReference type="GO" id="GO:0005829">
    <property type="term" value="C:cytosol"/>
    <property type="evidence" value="ECO:0007669"/>
    <property type="project" value="TreeGrafter"/>
</dbReference>
<dbReference type="Gene3D" id="3.40.50.150">
    <property type="entry name" value="Vaccinia Virus protein VP39"/>
    <property type="match status" value="1"/>
</dbReference>
<evidence type="ECO:0000256" key="1">
    <source>
        <dbReference type="ARBA" id="ARBA00022603"/>
    </source>
</evidence>
<dbReference type="RefSeq" id="WP_160899428.1">
    <property type="nucleotide sequence ID" value="NZ_WMEX01000008.1"/>
</dbReference>
<dbReference type="GO" id="GO:0046498">
    <property type="term" value="P:S-adenosylhomocysteine metabolic process"/>
    <property type="evidence" value="ECO:0007669"/>
    <property type="project" value="TreeGrafter"/>
</dbReference>
<dbReference type="PANTHER" id="PTHR16458:SF2">
    <property type="entry name" value="GLYCINE N-METHYLTRANSFERASE"/>
    <property type="match status" value="1"/>
</dbReference>
<dbReference type="InterPro" id="IPR014369">
    <property type="entry name" value="Gly/Sar_N_MeTrfase"/>
</dbReference>
<evidence type="ECO:0000256" key="2">
    <source>
        <dbReference type="ARBA" id="ARBA00022679"/>
    </source>
</evidence>
<dbReference type="EMBL" id="WMEX01000008">
    <property type="protein sequence ID" value="MYL27885.1"/>
    <property type="molecule type" value="Genomic_DNA"/>
</dbReference>
<evidence type="ECO:0000259" key="4">
    <source>
        <dbReference type="Pfam" id="PF13649"/>
    </source>
</evidence>
<dbReference type="PANTHER" id="PTHR16458">
    <property type="entry name" value="GLYCINE N-METHYLTRANSFERASE"/>
    <property type="match status" value="1"/>
</dbReference>
<dbReference type="InterPro" id="IPR029063">
    <property type="entry name" value="SAM-dependent_MTases_sf"/>
</dbReference>
<dbReference type="Proteomes" id="UP000460751">
    <property type="component" value="Unassembled WGS sequence"/>
</dbReference>
<dbReference type="GO" id="GO:0017174">
    <property type="term" value="F:glycine N-methyltransferase activity"/>
    <property type="evidence" value="ECO:0007669"/>
    <property type="project" value="InterPro"/>
</dbReference>
<keyword evidence="3" id="KW-0949">S-adenosyl-L-methionine</keyword>
<dbReference type="GO" id="GO:0042802">
    <property type="term" value="F:identical protein binding"/>
    <property type="evidence" value="ECO:0007669"/>
    <property type="project" value="TreeGrafter"/>
</dbReference>
<accession>A0A9X4YF04</accession>
<proteinExistence type="predicted"/>
<dbReference type="GO" id="GO:0051289">
    <property type="term" value="P:protein homotetramerization"/>
    <property type="evidence" value="ECO:0007669"/>
    <property type="project" value="TreeGrafter"/>
</dbReference>
<sequence>MTIQNLGTGNQYGQYTPDFVDYWDDLVGWEGRAASEGGFYEKLLKEAGASDVVDVASGTGFNSINLARSGLAVTATDGSENMLARTRENARKMGANFTHSQVADWVKLDEELGEERFDALVCLGNSFTHLFEHEARLQAMQAFYRVLRPGGIIIIDHRNYDSMLDGGYSSKHEHYYTGKGVEAYPAELTSTLARFEYRFPDGAHFQLNMFPLRQDYMSDLLEQTGFTNVTQYGDFERPFDRNEVDFVQQVAIKPKA</sequence>
<comment type="caution">
    <text evidence="5">The sequence shown here is derived from an EMBL/GenBank/DDBJ whole genome shotgun (WGS) entry which is preliminary data.</text>
</comment>
<dbReference type="GO" id="GO:0006730">
    <property type="term" value="P:one-carbon metabolic process"/>
    <property type="evidence" value="ECO:0007669"/>
    <property type="project" value="TreeGrafter"/>
</dbReference>
<dbReference type="Gene3D" id="3.30.46.10">
    <property type="entry name" value="Glycine N-methyltransferase, chain A, domain 1"/>
    <property type="match status" value="1"/>
</dbReference>
<dbReference type="GO" id="GO:0006111">
    <property type="term" value="P:regulation of gluconeogenesis"/>
    <property type="evidence" value="ECO:0007669"/>
    <property type="project" value="TreeGrafter"/>
</dbReference>
<evidence type="ECO:0000313" key="5">
    <source>
        <dbReference type="EMBL" id="MYL27885.1"/>
    </source>
</evidence>
<name>A0A9X4YF04_9GAMM</name>
<protein>
    <submittedName>
        <fullName evidence="5">Methyltransferase domain-containing protein</fullName>
    </submittedName>
</protein>